<proteinExistence type="predicted"/>
<gene>
    <name evidence="3" type="ORF">AWH51_13330</name>
</gene>
<evidence type="ECO:0000256" key="2">
    <source>
        <dbReference type="SAM" id="SignalP"/>
    </source>
</evidence>
<dbReference type="Proteomes" id="UP000076218">
    <property type="component" value="Unassembled WGS sequence"/>
</dbReference>
<evidence type="ECO:0000313" key="4">
    <source>
        <dbReference type="Proteomes" id="UP000076218"/>
    </source>
</evidence>
<evidence type="ECO:0008006" key="5">
    <source>
        <dbReference type="Google" id="ProtNLM"/>
    </source>
</evidence>
<reference evidence="3 4" key="1">
    <citation type="submission" date="2016-01" db="EMBL/GenBank/DDBJ databases">
        <title>Draft genome sequence of Clavibacter michiganensis subsp. tessellarius DOAB 609.</title>
        <authorList>
            <person name="Tambong J.T."/>
        </authorList>
    </citation>
    <scope>NUCLEOTIDE SEQUENCE [LARGE SCALE GENOMIC DNA]</scope>
    <source>
        <strain evidence="3 4">DOAB 609</strain>
    </source>
</reference>
<dbReference type="InterPro" id="IPR050966">
    <property type="entry name" value="Glutamyl_endopeptidase"/>
</dbReference>
<keyword evidence="1 2" id="KW-0732">Signal</keyword>
<dbReference type="EMBL" id="LQXA01000042">
    <property type="protein sequence ID" value="KZC94497.1"/>
    <property type="molecule type" value="Genomic_DNA"/>
</dbReference>
<dbReference type="InterPro" id="IPR043504">
    <property type="entry name" value="Peptidase_S1_PA_chymotrypsin"/>
</dbReference>
<evidence type="ECO:0000313" key="3">
    <source>
        <dbReference type="EMBL" id="KZC94497.1"/>
    </source>
</evidence>
<comment type="caution">
    <text evidence="3">The sequence shown here is derived from an EMBL/GenBank/DDBJ whole genome shotgun (WGS) entry which is preliminary data.</text>
</comment>
<dbReference type="SUPFAM" id="SSF50494">
    <property type="entry name" value="Trypsin-like serine proteases"/>
    <property type="match status" value="1"/>
</dbReference>
<feature type="chain" id="PRO_5007601405" description="Serine protease" evidence="2">
    <location>
        <begin position="35"/>
        <end position="321"/>
    </location>
</feature>
<dbReference type="InterPro" id="IPR009003">
    <property type="entry name" value="Peptidase_S1_PA"/>
</dbReference>
<dbReference type="AlphaFoldDB" id="A0A154UZK5"/>
<dbReference type="PANTHER" id="PTHR15462">
    <property type="entry name" value="SERINE PROTEASE"/>
    <property type="match status" value="1"/>
</dbReference>
<accession>A0A154UZK5</accession>
<feature type="signal peptide" evidence="2">
    <location>
        <begin position="1"/>
        <end position="34"/>
    </location>
</feature>
<protein>
    <recommendedName>
        <fullName evidence="5">Serine protease</fullName>
    </recommendedName>
</protein>
<dbReference type="Gene3D" id="2.40.10.10">
    <property type="entry name" value="Trypsin-like serine proteases"/>
    <property type="match status" value="2"/>
</dbReference>
<sequence>MPSRITPSARRPLAAVAVIGLTAALLGVASAAYAHESTAPAVAALSASGSASAGGFAVSSAEAASAVAVWTPERRAAAIDLDGVSGSAPAHDALAASAASAVSNAQRIAPVSHMGRLFIHRDGDYFSCSANVVESANRSTIATAGHCLTSHQVFSTDMVFYPGYEEGQPAVGEFPVVGGNVTTGWYQRNDGDQAEDTAFLAVGHDAAGDDLQSVAGASPVRFFEPAAQEASMYGYPAGPPFDGSELERCVGPGHATSAMQIDLACNMTGGVSGGPILQGDGPDGAQFGNVAELSSDGTHNVGPLWQDDAESAYDLTAAIAV</sequence>
<dbReference type="OrthoDB" id="5121599at2"/>
<dbReference type="PANTHER" id="PTHR15462:SF19">
    <property type="entry name" value="PEPTIDASE S1 DOMAIN-CONTAINING PROTEIN"/>
    <property type="match status" value="1"/>
</dbReference>
<evidence type="ECO:0000256" key="1">
    <source>
        <dbReference type="ARBA" id="ARBA00022729"/>
    </source>
</evidence>
<name>A0A154UZK5_9MICO</name>
<dbReference type="RefSeq" id="WP_063072202.1">
    <property type="nucleotide sequence ID" value="NZ_LQXA01000042.1"/>
</dbReference>
<dbReference type="STRING" id="31965.AWH51_13330"/>
<organism evidence="3 4">
    <name type="scientific">Clavibacter tessellarius</name>
    <dbReference type="NCBI Taxonomy" id="31965"/>
    <lineage>
        <taxon>Bacteria</taxon>
        <taxon>Bacillati</taxon>
        <taxon>Actinomycetota</taxon>
        <taxon>Actinomycetes</taxon>
        <taxon>Micrococcales</taxon>
        <taxon>Microbacteriaceae</taxon>
        <taxon>Clavibacter</taxon>
    </lineage>
</organism>